<comment type="caution">
    <text evidence="1">The sequence shown here is derived from an EMBL/GenBank/DDBJ whole genome shotgun (WGS) entry which is preliminary data.</text>
</comment>
<gene>
    <name evidence="1" type="ORF">FVE85_6207</name>
</gene>
<sequence length="140" mass="15502">MLVRRARSSDLTGYKLILAQLQMPTYVGAYGRAKLGPEPVHVTVDTVSDSLVRGSGLPVEGRKVANEPMAAWLRCALLFKSFSAFWGERAFFNSRIFECPRDVCARIPFRLADTLCQYPLSSTAARAASTVQVKQRLDSC</sequence>
<accession>A0A5J4Z699</accession>
<organism evidence="1 2">
    <name type="scientific">Porphyridium purpureum</name>
    <name type="common">Red alga</name>
    <name type="synonym">Porphyridium cruentum</name>
    <dbReference type="NCBI Taxonomy" id="35688"/>
    <lineage>
        <taxon>Eukaryota</taxon>
        <taxon>Rhodophyta</taxon>
        <taxon>Bangiophyceae</taxon>
        <taxon>Porphyridiales</taxon>
        <taxon>Porphyridiaceae</taxon>
        <taxon>Porphyridium</taxon>
    </lineage>
</organism>
<reference evidence="2" key="1">
    <citation type="journal article" date="2019" name="Nat. Commun.">
        <title>Expansion of phycobilisome linker gene families in mesophilic red algae.</title>
        <authorList>
            <person name="Lee J."/>
            <person name="Kim D."/>
            <person name="Bhattacharya D."/>
            <person name="Yoon H.S."/>
        </authorList>
    </citation>
    <scope>NUCLEOTIDE SEQUENCE [LARGE SCALE GENOMIC DNA]</scope>
    <source>
        <strain evidence="2">CCMP 1328</strain>
    </source>
</reference>
<name>A0A5J4Z699_PORPP</name>
<dbReference type="Proteomes" id="UP000324585">
    <property type="component" value="Unassembled WGS sequence"/>
</dbReference>
<keyword evidence="2" id="KW-1185">Reference proteome</keyword>
<dbReference type="EMBL" id="VRMN01000001">
    <property type="protein sequence ID" value="KAA8498622.1"/>
    <property type="molecule type" value="Genomic_DNA"/>
</dbReference>
<protein>
    <submittedName>
        <fullName evidence="1">Uncharacterized protein</fullName>
    </submittedName>
</protein>
<evidence type="ECO:0000313" key="1">
    <source>
        <dbReference type="EMBL" id="KAA8498622.1"/>
    </source>
</evidence>
<evidence type="ECO:0000313" key="2">
    <source>
        <dbReference type="Proteomes" id="UP000324585"/>
    </source>
</evidence>
<proteinExistence type="predicted"/>
<dbReference type="AlphaFoldDB" id="A0A5J4Z699"/>